<evidence type="ECO:0000256" key="1">
    <source>
        <dbReference type="SAM" id="MobiDB-lite"/>
    </source>
</evidence>
<comment type="caution">
    <text evidence="2">The sequence shown here is derived from an EMBL/GenBank/DDBJ whole genome shotgun (WGS) entry which is preliminary data.</text>
</comment>
<evidence type="ECO:0000313" key="2">
    <source>
        <dbReference type="EMBL" id="KAJ1180337.1"/>
    </source>
</evidence>
<dbReference type="EMBL" id="JANPWB010000006">
    <property type="protein sequence ID" value="KAJ1180337.1"/>
    <property type="molecule type" value="Genomic_DNA"/>
</dbReference>
<organism evidence="2 3">
    <name type="scientific">Pleurodeles waltl</name>
    <name type="common">Iberian ribbed newt</name>
    <dbReference type="NCBI Taxonomy" id="8319"/>
    <lineage>
        <taxon>Eukaryota</taxon>
        <taxon>Metazoa</taxon>
        <taxon>Chordata</taxon>
        <taxon>Craniata</taxon>
        <taxon>Vertebrata</taxon>
        <taxon>Euteleostomi</taxon>
        <taxon>Amphibia</taxon>
        <taxon>Batrachia</taxon>
        <taxon>Caudata</taxon>
        <taxon>Salamandroidea</taxon>
        <taxon>Salamandridae</taxon>
        <taxon>Pleurodelinae</taxon>
        <taxon>Pleurodeles</taxon>
    </lineage>
</organism>
<sequence>MFNNIQRSRKPDPTDAAARSGPDGDEDADPARSRAVRRSQQLSPACSARMAVRPTAFQLRMKKVQQRGTDEDRTFWKLLLNYTKRLRAEERPGRWGVRLGRRAHEEVQGPAKTRSASHFLHETYIRGELKLRMPF</sequence>
<dbReference type="Proteomes" id="UP001066276">
    <property type="component" value="Chromosome 3_2"/>
</dbReference>
<name>A0AAV7TUM0_PLEWA</name>
<proteinExistence type="predicted"/>
<dbReference type="AlphaFoldDB" id="A0AAV7TUM0"/>
<feature type="region of interest" description="Disordered" evidence="1">
    <location>
        <begin position="1"/>
        <end position="48"/>
    </location>
</feature>
<protein>
    <submittedName>
        <fullName evidence="2">Uncharacterized protein</fullName>
    </submittedName>
</protein>
<gene>
    <name evidence="2" type="ORF">NDU88_005559</name>
</gene>
<evidence type="ECO:0000313" key="3">
    <source>
        <dbReference type="Proteomes" id="UP001066276"/>
    </source>
</evidence>
<reference evidence="2" key="1">
    <citation type="journal article" date="2022" name="bioRxiv">
        <title>Sequencing and chromosome-scale assembly of the giantPleurodeles waltlgenome.</title>
        <authorList>
            <person name="Brown T."/>
            <person name="Elewa A."/>
            <person name="Iarovenko S."/>
            <person name="Subramanian E."/>
            <person name="Araus A.J."/>
            <person name="Petzold A."/>
            <person name="Susuki M."/>
            <person name="Suzuki K.-i.T."/>
            <person name="Hayashi T."/>
            <person name="Toyoda A."/>
            <person name="Oliveira C."/>
            <person name="Osipova E."/>
            <person name="Leigh N.D."/>
            <person name="Simon A."/>
            <person name="Yun M.H."/>
        </authorList>
    </citation>
    <scope>NUCLEOTIDE SEQUENCE</scope>
    <source>
        <strain evidence="2">20211129_DDA</strain>
        <tissue evidence="2">Liver</tissue>
    </source>
</reference>
<keyword evidence="3" id="KW-1185">Reference proteome</keyword>
<accession>A0AAV7TUM0</accession>